<feature type="region of interest" description="Disordered" evidence="1">
    <location>
        <begin position="20"/>
        <end position="47"/>
    </location>
</feature>
<accession>A0A6G7YF87</accession>
<evidence type="ECO:0000259" key="3">
    <source>
        <dbReference type="Pfam" id="PF01447"/>
    </source>
</evidence>
<dbReference type="Proteomes" id="UP000502035">
    <property type="component" value="Chromosome"/>
</dbReference>
<keyword evidence="2" id="KW-0732">Signal</keyword>
<evidence type="ECO:0000313" key="4">
    <source>
        <dbReference type="EMBL" id="QIK75482.1"/>
    </source>
</evidence>
<dbReference type="Gene3D" id="3.10.170.10">
    <property type="match status" value="1"/>
</dbReference>
<feature type="chain" id="PRO_5026236972" description="Peptidase M4 domain-containing protein" evidence="2">
    <location>
        <begin position="25"/>
        <end position="366"/>
    </location>
</feature>
<gene>
    <name evidence="4" type="ORF">G7071_08545</name>
</gene>
<evidence type="ECO:0000256" key="1">
    <source>
        <dbReference type="SAM" id="MobiDB-lite"/>
    </source>
</evidence>
<evidence type="ECO:0000313" key="5">
    <source>
        <dbReference type="Proteomes" id="UP000502035"/>
    </source>
</evidence>
<dbReference type="PANTHER" id="PTHR33794">
    <property type="entry name" value="BACILLOLYSIN"/>
    <property type="match status" value="1"/>
</dbReference>
<keyword evidence="5" id="KW-1185">Reference proteome</keyword>
<dbReference type="InterPro" id="IPR050728">
    <property type="entry name" value="Zinc_Metalloprotease_M4"/>
</dbReference>
<dbReference type="PANTHER" id="PTHR33794:SF1">
    <property type="entry name" value="BACILLOLYSIN"/>
    <property type="match status" value="1"/>
</dbReference>
<reference evidence="4 5" key="1">
    <citation type="submission" date="2020-03" db="EMBL/GenBank/DDBJ databases">
        <title>Nocardioides sp. nov., isolated from fish.</title>
        <authorList>
            <person name="Hyun D.-W."/>
            <person name="Bae J.-W."/>
        </authorList>
    </citation>
    <scope>NUCLEOTIDE SEQUENCE [LARGE SCALE GENOMIC DNA]</scope>
    <source>
        <strain evidence="4 5">HDW12A</strain>
    </source>
</reference>
<sequence length="366" mass="39749">MRARPFLVLAVSAVLLTAAGPVPAPTDPGRPGDPIVHHGKHSDPAAGLALSGDVAERFRLPADMRLQHTSTYADGRTSSRYQQVQSGASVLGGQVTIIRSVAGAQLNVIGSRFGDVTPSNSVRISKADARRIVALKIGDRGRWHQELRLDPGSRSFFYEVRSARHGSAPVRWVDAASGEITRSLDLRRDGEGIGVKGDDKQVATTRAGKNLYLLRSPDGRQATYDDQNLRRDRGAVLMTDSNDKWNLPANWLSPDQRPGVDAHYYAGVVDRFYRDEFNRDSLDDAGVPLESHVHVDGELCNAYWDGSAASFGDGYSAKFAKQAGRTCRPIPGALDVVAHEFTHGITQYTSELFAGPESVSLNEGFQ</sequence>
<name>A0A6G7YF87_9ACTN</name>
<protein>
    <recommendedName>
        <fullName evidence="3">Peptidase M4 domain-containing protein</fullName>
    </recommendedName>
</protein>
<feature type="domain" description="Peptidase M4" evidence="3">
    <location>
        <begin position="190"/>
        <end position="347"/>
    </location>
</feature>
<dbReference type="EMBL" id="CP049866">
    <property type="protein sequence ID" value="QIK75482.1"/>
    <property type="molecule type" value="Genomic_DNA"/>
</dbReference>
<dbReference type="SUPFAM" id="SSF55486">
    <property type="entry name" value="Metalloproteases ('zincins'), catalytic domain"/>
    <property type="match status" value="1"/>
</dbReference>
<dbReference type="GO" id="GO:0004222">
    <property type="term" value="F:metalloendopeptidase activity"/>
    <property type="evidence" value="ECO:0007669"/>
    <property type="project" value="InterPro"/>
</dbReference>
<dbReference type="Pfam" id="PF01447">
    <property type="entry name" value="Peptidase_M4"/>
    <property type="match status" value="1"/>
</dbReference>
<dbReference type="InterPro" id="IPR013856">
    <property type="entry name" value="Peptidase_M4_domain"/>
</dbReference>
<dbReference type="RefSeq" id="WP_166317395.1">
    <property type="nucleotide sequence ID" value="NZ_CP049866.1"/>
</dbReference>
<feature type="signal peptide" evidence="2">
    <location>
        <begin position="1"/>
        <end position="24"/>
    </location>
</feature>
<proteinExistence type="predicted"/>
<evidence type="ECO:0000256" key="2">
    <source>
        <dbReference type="SAM" id="SignalP"/>
    </source>
</evidence>
<organism evidence="4 5">
    <name type="scientific">Nocardioides piscis</name>
    <dbReference type="NCBI Taxonomy" id="2714938"/>
    <lineage>
        <taxon>Bacteria</taxon>
        <taxon>Bacillati</taxon>
        <taxon>Actinomycetota</taxon>
        <taxon>Actinomycetes</taxon>
        <taxon>Propionibacteriales</taxon>
        <taxon>Nocardioidaceae</taxon>
        <taxon>Nocardioides</taxon>
    </lineage>
</organism>
<dbReference type="KEGG" id="npi:G7071_08545"/>
<dbReference type="AlphaFoldDB" id="A0A6G7YF87"/>